<dbReference type="PANTHER" id="PTHR48041:SF139">
    <property type="entry name" value="PROTEIN SCARLET"/>
    <property type="match status" value="1"/>
</dbReference>
<feature type="transmembrane region" description="Helical" evidence="6">
    <location>
        <begin position="155"/>
        <end position="176"/>
    </location>
</feature>
<evidence type="ECO:0000256" key="6">
    <source>
        <dbReference type="SAM" id="Phobius"/>
    </source>
</evidence>
<feature type="transmembrane region" description="Helical" evidence="6">
    <location>
        <begin position="120"/>
        <end position="143"/>
    </location>
</feature>
<evidence type="ECO:0000259" key="7">
    <source>
        <dbReference type="Pfam" id="PF01061"/>
    </source>
</evidence>
<gene>
    <name evidence="8" type="ORF">CAUS1442_LOCUS1510</name>
</gene>
<dbReference type="GO" id="GO:0140359">
    <property type="term" value="F:ABC-type transporter activity"/>
    <property type="evidence" value="ECO:0007669"/>
    <property type="project" value="InterPro"/>
</dbReference>
<name>A0A7R9ZID9_9STRA</name>
<feature type="transmembrane region" description="Helical" evidence="6">
    <location>
        <begin position="347"/>
        <end position="367"/>
    </location>
</feature>
<feature type="transmembrane region" description="Helical" evidence="6">
    <location>
        <begin position="261"/>
        <end position="282"/>
    </location>
</feature>
<evidence type="ECO:0000256" key="3">
    <source>
        <dbReference type="ARBA" id="ARBA00022692"/>
    </source>
</evidence>
<dbReference type="PANTHER" id="PTHR48041">
    <property type="entry name" value="ABC TRANSPORTER G FAMILY MEMBER 28"/>
    <property type="match status" value="1"/>
</dbReference>
<evidence type="ECO:0000256" key="5">
    <source>
        <dbReference type="ARBA" id="ARBA00023136"/>
    </source>
</evidence>
<dbReference type="EMBL" id="HBEF01002439">
    <property type="protein sequence ID" value="CAD8329412.1"/>
    <property type="molecule type" value="Transcribed_RNA"/>
</dbReference>
<feature type="transmembrane region" description="Helical" evidence="6">
    <location>
        <begin position="231"/>
        <end position="249"/>
    </location>
</feature>
<evidence type="ECO:0000256" key="4">
    <source>
        <dbReference type="ARBA" id="ARBA00022989"/>
    </source>
</evidence>
<dbReference type="Pfam" id="PF01061">
    <property type="entry name" value="ABC2_membrane"/>
    <property type="match status" value="1"/>
</dbReference>
<protein>
    <recommendedName>
        <fullName evidence="7">ABC-2 type transporter transmembrane domain-containing protein</fullName>
    </recommendedName>
</protein>
<evidence type="ECO:0000256" key="2">
    <source>
        <dbReference type="ARBA" id="ARBA00022448"/>
    </source>
</evidence>
<comment type="subcellular location">
    <subcellularLocation>
        <location evidence="1">Membrane</location>
        <topology evidence="1">Multi-pass membrane protein</topology>
    </subcellularLocation>
</comment>
<accession>A0A7R9ZID9</accession>
<dbReference type="AlphaFoldDB" id="A0A7R9ZID9"/>
<feature type="transmembrane region" description="Helical" evidence="6">
    <location>
        <begin position="197"/>
        <end position="219"/>
    </location>
</feature>
<keyword evidence="4 6" id="KW-1133">Transmembrane helix</keyword>
<sequence length="382" mass="43304">MIMSRGRQAFSGDVNEATPCFDRIGFPLPEATNPADHFLDLVNSDFSGDEEAEHMLNLWDQHKSKNALFHRGSTHDTELIDNDADDDEAAGVGKTQGTSFMTEISITFKRHLLLIGRNPILYLGRCLIFLMMSTVISFVFWNAQDNEFDQLYNKMWVQLWFVSISTNMGIVAVYALNNEFKSIQQESQNGMVSAATYVMVKSILVVPIFILFAIFSLLIPAYAIHGLPWEAFGTHLILCAAIMFVFESAAEALSVLVDDPIIGMMQFMIFWSGSFLFSGFLVPESDQYWPLKFFHYIMPYGYYIRSTIYTILQDTDFDDSLTSEEALEKLHRVFPVVENKDNVVQDIAIMLAIGAFYKILYIVAVMIKTRKVGEVQAPNQSP</sequence>
<organism evidence="8">
    <name type="scientific">Craspedostauros australis</name>
    <dbReference type="NCBI Taxonomy" id="1486917"/>
    <lineage>
        <taxon>Eukaryota</taxon>
        <taxon>Sar</taxon>
        <taxon>Stramenopiles</taxon>
        <taxon>Ochrophyta</taxon>
        <taxon>Bacillariophyta</taxon>
        <taxon>Bacillariophyceae</taxon>
        <taxon>Bacillariophycidae</taxon>
        <taxon>Naviculales</taxon>
        <taxon>Naviculaceae</taxon>
        <taxon>Craspedostauros</taxon>
    </lineage>
</organism>
<reference evidence="8" key="1">
    <citation type="submission" date="2021-01" db="EMBL/GenBank/DDBJ databases">
        <authorList>
            <person name="Corre E."/>
            <person name="Pelletier E."/>
            <person name="Niang G."/>
            <person name="Scheremetjew M."/>
            <person name="Finn R."/>
            <person name="Kale V."/>
            <person name="Holt S."/>
            <person name="Cochrane G."/>
            <person name="Meng A."/>
            <person name="Brown T."/>
            <person name="Cohen L."/>
        </authorList>
    </citation>
    <scope>NUCLEOTIDE SEQUENCE</scope>
    <source>
        <strain evidence="8">CCMP3328</strain>
    </source>
</reference>
<evidence type="ECO:0000313" key="8">
    <source>
        <dbReference type="EMBL" id="CAD8329412.1"/>
    </source>
</evidence>
<keyword evidence="3 6" id="KW-0812">Transmembrane</keyword>
<keyword evidence="2" id="KW-0813">Transport</keyword>
<dbReference type="InterPro" id="IPR050352">
    <property type="entry name" value="ABCG_transporters"/>
</dbReference>
<dbReference type="GO" id="GO:0016020">
    <property type="term" value="C:membrane"/>
    <property type="evidence" value="ECO:0007669"/>
    <property type="project" value="UniProtKB-SubCell"/>
</dbReference>
<evidence type="ECO:0000256" key="1">
    <source>
        <dbReference type="ARBA" id="ARBA00004141"/>
    </source>
</evidence>
<keyword evidence="5 6" id="KW-0472">Membrane</keyword>
<proteinExistence type="predicted"/>
<feature type="domain" description="ABC-2 type transporter transmembrane" evidence="7">
    <location>
        <begin position="103"/>
        <end position="311"/>
    </location>
</feature>
<dbReference type="InterPro" id="IPR013525">
    <property type="entry name" value="ABC2_TM"/>
</dbReference>